<organism evidence="3 4">
    <name type="scientific">Mucuna pruriens</name>
    <name type="common">Velvet bean</name>
    <name type="synonym">Dolichos pruriens</name>
    <dbReference type="NCBI Taxonomy" id="157652"/>
    <lineage>
        <taxon>Eukaryota</taxon>
        <taxon>Viridiplantae</taxon>
        <taxon>Streptophyta</taxon>
        <taxon>Embryophyta</taxon>
        <taxon>Tracheophyta</taxon>
        <taxon>Spermatophyta</taxon>
        <taxon>Magnoliopsida</taxon>
        <taxon>eudicotyledons</taxon>
        <taxon>Gunneridae</taxon>
        <taxon>Pentapetalae</taxon>
        <taxon>rosids</taxon>
        <taxon>fabids</taxon>
        <taxon>Fabales</taxon>
        <taxon>Fabaceae</taxon>
        <taxon>Papilionoideae</taxon>
        <taxon>50 kb inversion clade</taxon>
        <taxon>NPAAA clade</taxon>
        <taxon>indigoferoid/millettioid clade</taxon>
        <taxon>Phaseoleae</taxon>
        <taxon>Mucuna</taxon>
    </lineage>
</organism>
<evidence type="ECO:0000259" key="2">
    <source>
        <dbReference type="Pfam" id="PF03732"/>
    </source>
</evidence>
<feature type="region of interest" description="Disordered" evidence="1">
    <location>
        <begin position="248"/>
        <end position="272"/>
    </location>
</feature>
<protein>
    <recommendedName>
        <fullName evidence="2">Retrotransposon gag domain-containing protein</fullName>
    </recommendedName>
</protein>
<comment type="caution">
    <text evidence="3">The sequence shown here is derived from an EMBL/GenBank/DDBJ whole genome shotgun (WGS) entry which is preliminary data.</text>
</comment>
<dbReference type="Pfam" id="PF03732">
    <property type="entry name" value="Retrotrans_gag"/>
    <property type="match status" value="1"/>
</dbReference>
<keyword evidence="4" id="KW-1185">Reference proteome</keyword>
<accession>A0A371FC83</accession>
<name>A0A371FC83_MUCPR</name>
<dbReference type="OrthoDB" id="1750196at2759"/>
<feature type="non-terminal residue" evidence="3">
    <location>
        <position position="1"/>
    </location>
</feature>
<gene>
    <name evidence="3" type="ORF">CR513_44177</name>
</gene>
<evidence type="ECO:0000313" key="3">
    <source>
        <dbReference type="EMBL" id="RDX75891.1"/>
    </source>
</evidence>
<dbReference type="PANTHER" id="PTHR33223">
    <property type="entry name" value="CCHC-TYPE DOMAIN-CONTAINING PROTEIN"/>
    <property type="match status" value="1"/>
</dbReference>
<evidence type="ECO:0000313" key="4">
    <source>
        <dbReference type="Proteomes" id="UP000257109"/>
    </source>
</evidence>
<evidence type="ECO:0000256" key="1">
    <source>
        <dbReference type="SAM" id="MobiDB-lite"/>
    </source>
</evidence>
<dbReference type="InterPro" id="IPR005162">
    <property type="entry name" value="Retrotrans_gag_dom"/>
</dbReference>
<reference evidence="3" key="1">
    <citation type="submission" date="2018-05" db="EMBL/GenBank/DDBJ databases">
        <title>Draft genome of Mucuna pruriens seed.</title>
        <authorList>
            <person name="Nnadi N.E."/>
            <person name="Vos R."/>
            <person name="Hasami M.H."/>
            <person name="Devisetty U.K."/>
            <person name="Aguiy J.C."/>
        </authorList>
    </citation>
    <scope>NUCLEOTIDE SEQUENCE [LARGE SCALE GENOMIC DNA]</scope>
    <source>
        <strain evidence="3">JCA_2017</strain>
    </source>
</reference>
<feature type="domain" description="Retrotransposon gag" evidence="2">
    <location>
        <begin position="18"/>
        <end position="93"/>
    </location>
</feature>
<dbReference type="PANTHER" id="PTHR33223:SF8">
    <property type="entry name" value="OS04G0172440 PROTEIN"/>
    <property type="match status" value="1"/>
</dbReference>
<dbReference type="Proteomes" id="UP000257109">
    <property type="component" value="Unassembled WGS sequence"/>
</dbReference>
<sequence>MAAYIYDDKVLIYCFQDSLTGAALNWYVSLERGHIKTWRDLAKAFLKQYKYIEDMAPDRSQLRNMVKREQEGYMEYAQRWRELAAQVQPPITKREMVVGNVASNFANLMVPASEKKKGKTNAILVEPVFPQAKVNTSTYSTWIQVGSKSTATPPAPYILPCQPRADVGAATNTRPVPQGTRRPHRVLAPIPMTYTELFPLLLEQKLVEVQDLLDGGLRGFKDKGPNVHSNPLQAHEDVVINAISHKNGEKVESPDRRREEDEEVECAMGLAN</sequence>
<dbReference type="EMBL" id="QJKJ01009688">
    <property type="protein sequence ID" value="RDX75891.1"/>
    <property type="molecule type" value="Genomic_DNA"/>
</dbReference>
<proteinExistence type="predicted"/>
<dbReference type="AlphaFoldDB" id="A0A371FC83"/>
<feature type="compositionally biased region" description="Basic and acidic residues" evidence="1">
    <location>
        <begin position="248"/>
        <end position="259"/>
    </location>
</feature>